<dbReference type="Pfam" id="PF01872">
    <property type="entry name" value="RibD_C"/>
    <property type="match status" value="1"/>
</dbReference>
<proteinExistence type="predicted"/>
<dbReference type="Proteomes" id="UP000502996">
    <property type="component" value="Chromosome"/>
</dbReference>
<dbReference type="KEGG" id="nano:G5V58_01540"/>
<organism evidence="2 3">
    <name type="scientific">Nocardioides anomalus</name>
    <dbReference type="NCBI Taxonomy" id="2712223"/>
    <lineage>
        <taxon>Bacteria</taxon>
        <taxon>Bacillati</taxon>
        <taxon>Actinomycetota</taxon>
        <taxon>Actinomycetes</taxon>
        <taxon>Propionibacteriales</taxon>
        <taxon>Nocardioidaceae</taxon>
        <taxon>Nocardioides</taxon>
    </lineage>
</organism>
<dbReference type="GO" id="GO:0008703">
    <property type="term" value="F:5-amino-6-(5-phosphoribosylamino)uracil reductase activity"/>
    <property type="evidence" value="ECO:0007669"/>
    <property type="project" value="InterPro"/>
</dbReference>
<dbReference type="EMBL" id="CP049257">
    <property type="protein sequence ID" value="QIG41631.1"/>
    <property type="molecule type" value="Genomic_DNA"/>
</dbReference>
<reference evidence="2 3" key="1">
    <citation type="submission" date="2020-02" db="EMBL/GenBank/DDBJ databases">
        <title>Full genome sequence of Nocardioides sp. R-3366.</title>
        <authorList>
            <person name="Im W.-T."/>
        </authorList>
    </citation>
    <scope>NUCLEOTIDE SEQUENCE [LARGE SCALE GENOMIC DNA]</scope>
    <source>
        <strain evidence="2 3">R-3366</strain>
    </source>
</reference>
<dbReference type="InterPro" id="IPR024072">
    <property type="entry name" value="DHFR-like_dom_sf"/>
</dbReference>
<protein>
    <submittedName>
        <fullName evidence="2">Dihydrofolate reductase family protein</fullName>
    </submittedName>
</protein>
<dbReference type="InterPro" id="IPR050765">
    <property type="entry name" value="Riboflavin_Biosynth_HTPR"/>
</dbReference>
<dbReference type="SUPFAM" id="SSF53597">
    <property type="entry name" value="Dihydrofolate reductase-like"/>
    <property type="match status" value="1"/>
</dbReference>
<feature type="domain" description="Bacterial bifunctional deaminase-reductase C-terminal" evidence="1">
    <location>
        <begin position="3"/>
        <end position="180"/>
    </location>
</feature>
<dbReference type="AlphaFoldDB" id="A0A6G6W8F8"/>
<dbReference type="PANTHER" id="PTHR38011">
    <property type="entry name" value="DIHYDROFOLATE REDUCTASE FAMILY PROTEIN (AFU_ORTHOLOGUE AFUA_8G06820)"/>
    <property type="match status" value="1"/>
</dbReference>
<dbReference type="Gene3D" id="3.40.430.10">
    <property type="entry name" value="Dihydrofolate Reductase, subunit A"/>
    <property type="match status" value="1"/>
</dbReference>
<dbReference type="InterPro" id="IPR002734">
    <property type="entry name" value="RibDG_C"/>
</dbReference>
<dbReference type="RefSeq" id="WP_165228149.1">
    <property type="nucleotide sequence ID" value="NZ_CP049257.1"/>
</dbReference>
<evidence type="ECO:0000313" key="3">
    <source>
        <dbReference type="Proteomes" id="UP000502996"/>
    </source>
</evidence>
<evidence type="ECO:0000313" key="2">
    <source>
        <dbReference type="EMBL" id="QIG41631.1"/>
    </source>
</evidence>
<name>A0A6G6W8F8_9ACTN</name>
<dbReference type="PANTHER" id="PTHR38011:SF11">
    <property type="entry name" value="2,5-DIAMINO-6-RIBOSYLAMINO-4(3H)-PYRIMIDINONE 5'-PHOSPHATE REDUCTASE"/>
    <property type="match status" value="1"/>
</dbReference>
<accession>A0A6G6W8F8</accession>
<keyword evidence="3" id="KW-1185">Reference proteome</keyword>
<gene>
    <name evidence="2" type="ORF">G5V58_01540</name>
</gene>
<sequence>MRTLYVTAFISLDGVIEAPGGEPGYLHSGWTFDLEQDPTMYEFKAEETFSAQTLLLGRTTYEGFSEAWTQRDGDFADKFNSMEKVVVSTTLSDPTWNNTRVVRDLDGVRALKETDGGPIQVAGSATLAQALHREGLVDQWNLMVFPVVLGSGRRLFPTDAEDKQKLTLREHRVYANGVQLNVFDAVR</sequence>
<dbReference type="GO" id="GO:0009231">
    <property type="term" value="P:riboflavin biosynthetic process"/>
    <property type="evidence" value="ECO:0007669"/>
    <property type="project" value="InterPro"/>
</dbReference>
<evidence type="ECO:0000259" key="1">
    <source>
        <dbReference type="Pfam" id="PF01872"/>
    </source>
</evidence>